<gene>
    <name evidence="1" type="ORF">PXEA_LOCUS19615</name>
</gene>
<protein>
    <submittedName>
        <fullName evidence="1">Uncharacterized protein</fullName>
    </submittedName>
</protein>
<dbReference type="EMBL" id="CAAALY010078560">
    <property type="protein sequence ID" value="VEL26175.1"/>
    <property type="molecule type" value="Genomic_DNA"/>
</dbReference>
<reference evidence="1" key="1">
    <citation type="submission" date="2018-11" db="EMBL/GenBank/DDBJ databases">
        <authorList>
            <consortium name="Pathogen Informatics"/>
        </authorList>
    </citation>
    <scope>NUCLEOTIDE SEQUENCE</scope>
</reference>
<accession>A0A448X2G4</accession>
<keyword evidence="2" id="KW-1185">Reference proteome</keyword>
<dbReference type="Proteomes" id="UP000784294">
    <property type="component" value="Unassembled WGS sequence"/>
</dbReference>
<proteinExistence type="predicted"/>
<evidence type="ECO:0000313" key="2">
    <source>
        <dbReference type="Proteomes" id="UP000784294"/>
    </source>
</evidence>
<sequence length="144" mass="15971">MWAISPRAQLSNLVSPDAVCEAEKRHDASPYDVNSILPPRVFLSASLKSSRLFLASIRLSPFGPVVAETTCHVRQKQKQACIHATSMPRSSTIEHIDSSFSQLHTSPSISPSLHLPTRPMIHLSIHQFLYLSIYPSIHPSIHPS</sequence>
<name>A0A448X2G4_9PLAT</name>
<dbReference type="AlphaFoldDB" id="A0A448X2G4"/>
<dbReference type="OrthoDB" id="10070995at2759"/>
<feature type="non-terminal residue" evidence="1">
    <location>
        <position position="144"/>
    </location>
</feature>
<comment type="caution">
    <text evidence="1">The sequence shown here is derived from an EMBL/GenBank/DDBJ whole genome shotgun (WGS) entry which is preliminary data.</text>
</comment>
<evidence type="ECO:0000313" key="1">
    <source>
        <dbReference type="EMBL" id="VEL26175.1"/>
    </source>
</evidence>
<organism evidence="1 2">
    <name type="scientific">Protopolystoma xenopodis</name>
    <dbReference type="NCBI Taxonomy" id="117903"/>
    <lineage>
        <taxon>Eukaryota</taxon>
        <taxon>Metazoa</taxon>
        <taxon>Spiralia</taxon>
        <taxon>Lophotrochozoa</taxon>
        <taxon>Platyhelminthes</taxon>
        <taxon>Monogenea</taxon>
        <taxon>Polyopisthocotylea</taxon>
        <taxon>Polystomatidea</taxon>
        <taxon>Polystomatidae</taxon>
        <taxon>Protopolystoma</taxon>
    </lineage>
</organism>